<sequence>MTFLPIIVIVLIAIILYLYFRPRREKAVVNLNYIEALIAELDGNFDQAIKKYKEALSIDTELVDAYIRLGNLYKKKGDITRAIQIHQSLTVRPTLKKEIEKRIYYALAQDYLDHNRPNKAVSFLKEILKIDRNEKIAREKILHIYEDLQNFQDCLSFIEEFNFGKEDTKRQAYYYSSLANSKLTESTEDKEELEKEAIGLFKKALKIAPDSITTLYSIAEYYQNRGELKKAREYYLKIIEHHPQWAFLIIDNFEKVSFETGTFDEIIPLYEKIFKANPKNFPLGFALANLYEKKNDLEQARDVYHKISELYPKSLLPKLYLLKISGNAKSIRKELDELIKSILEVKFVCLNCGMSTNKFNFLCSRCHAIESYSPHL</sequence>
<organism evidence="3">
    <name type="scientific">candidate division WOR-3 bacterium</name>
    <dbReference type="NCBI Taxonomy" id="2052148"/>
    <lineage>
        <taxon>Bacteria</taxon>
        <taxon>Bacteria division WOR-3</taxon>
    </lineage>
</organism>
<dbReference type="PANTHER" id="PTHR12558">
    <property type="entry name" value="CELL DIVISION CYCLE 16,23,27"/>
    <property type="match status" value="1"/>
</dbReference>
<keyword evidence="2" id="KW-1133">Transmembrane helix</keyword>
<evidence type="ECO:0000256" key="2">
    <source>
        <dbReference type="SAM" id="Phobius"/>
    </source>
</evidence>
<dbReference type="Pfam" id="PF13174">
    <property type="entry name" value="TPR_6"/>
    <property type="match status" value="1"/>
</dbReference>
<dbReference type="PANTHER" id="PTHR12558:SF13">
    <property type="entry name" value="CELL DIVISION CYCLE PROTEIN 27 HOMOLOG"/>
    <property type="match status" value="1"/>
</dbReference>
<dbReference type="PROSITE" id="PS50005">
    <property type="entry name" value="TPR"/>
    <property type="match status" value="3"/>
</dbReference>
<gene>
    <name evidence="3" type="ORF">ENV60_00800</name>
</gene>
<feature type="repeat" description="TPR" evidence="1">
    <location>
        <begin position="101"/>
        <end position="134"/>
    </location>
</feature>
<feature type="repeat" description="TPR" evidence="1">
    <location>
        <begin position="212"/>
        <end position="245"/>
    </location>
</feature>
<dbReference type="InterPro" id="IPR019734">
    <property type="entry name" value="TPR_rpt"/>
</dbReference>
<dbReference type="SUPFAM" id="SSF48452">
    <property type="entry name" value="TPR-like"/>
    <property type="match status" value="2"/>
</dbReference>
<feature type="transmembrane region" description="Helical" evidence="2">
    <location>
        <begin position="6"/>
        <end position="22"/>
    </location>
</feature>
<feature type="repeat" description="TPR" evidence="1">
    <location>
        <begin position="281"/>
        <end position="314"/>
    </location>
</feature>
<keyword evidence="2" id="KW-0812">Transmembrane</keyword>
<dbReference type="Pfam" id="PF14559">
    <property type="entry name" value="TPR_19"/>
    <property type="match status" value="1"/>
</dbReference>
<dbReference type="EMBL" id="DTGZ01000014">
    <property type="protein sequence ID" value="HGV96823.1"/>
    <property type="molecule type" value="Genomic_DNA"/>
</dbReference>
<proteinExistence type="predicted"/>
<accession>A0A7C4TFV4</accession>
<name>A0A7C4TFV4_UNCW3</name>
<keyword evidence="2" id="KW-0472">Membrane</keyword>
<reference evidence="3" key="1">
    <citation type="journal article" date="2020" name="mSystems">
        <title>Genome- and Community-Level Interaction Insights into Carbon Utilization and Element Cycling Functions of Hydrothermarchaeota in Hydrothermal Sediment.</title>
        <authorList>
            <person name="Zhou Z."/>
            <person name="Liu Y."/>
            <person name="Xu W."/>
            <person name="Pan J."/>
            <person name="Luo Z.H."/>
            <person name="Li M."/>
        </authorList>
    </citation>
    <scope>NUCLEOTIDE SEQUENCE [LARGE SCALE GENOMIC DNA]</scope>
    <source>
        <strain evidence="3">SpSt-774</strain>
    </source>
</reference>
<dbReference type="Gene3D" id="1.25.40.10">
    <property type="entry name" value="Tetratricopeptide repeat domain"/>
    <property type="match status" value="3"/>
</dbReference>
<protein>
    <submittedName>
        <fullName evidence="3">Tetratricopeptide repeat protein</fullName>
    </submittedName>
</protein>
<evidence type="ECO:0000313" key="3">
    <source>
        <dbReference type="EMBL" id="HGV96823.1"/>
    </source>
</evidence>
<evidence type="ECO:0000256" key="1">
    <source>
        <dbReference type="PROSITE-ProRule" id="PRU00339"/>
    </source>
</evidence>
<keyword evidence="1" id="KW-0802">TPR repeat</keyword>
<dbReference type="Pfam" id="PF13414">
    <property type="entry name" value="TPR_11"/>
    <property type="match status" value="1"/>
</dbReference>
<dbReference type="AlphaFoldDB" id="A0A7C4TFV4"/>
<dbReference type="InterPro" id="IPR011990">
    <property type="entry name" value="TPR-like_helical_dom_sf"/>
</dbReference>
<comment type="caution">
    <text evidence="3">The sequence shown here is derived from an EMBL/GenBank/DDBJ whole genome shotgun (WGS) entry which is preliminary data.</text>
</comment>
<dbReference type="SMART" id="SM00028">
    <property type="entry name" value="TPR"/>
    <property type="match status" value="6"/>
</dbReference>
<dbReference type="Pfam" id="PF13181">
    <property type="entry name" value="TPR_8"/>
    <property type="match status" value="1"/>
</dbReference>